<dbReference type="AlphaFoldDB" id="A0A383EUD6"/>
<reference evidence="1" key="1">
    <citation type="submission" date="2018-05" db="EMBL/GenBank/DDBJ databases">
        <authorList>
            <person name="Lanie J.A."/>
            <person name="Ng W.-L."/>
            <person name="Kazmierczak K.M."/>
            <person name="Andrzejewski T.M."/>
            <person name="Davidsen T.M."/>
            <person name="Wayne K.J."/>
            <person name="Tettelin H."/>
            <person name="Glass J.I."/>
            <person name="Rusch D."/>
            <person name="Podicherti R."/>
            <person name="Tsui H.-C.T."/>
            <person name="Winkler M.E."/>
        </authorList>
    </citation>
    <scope>NUCLEOTIDE SEQUENCE</scope>
</reference>
<dbReference type="EMBL" id="UINC01228983">
    <property type="protein sequence ID" value="SVE60526.1"/>
    <property type="molecule type" value="Genomic_DNA"/>
</dbReference>
<sequence length="53" mass="6100">MSSNDIDALIESLSPEQIKALTKVIKKPTIRTIDSKHRENRMKVNNLYFSVEP</sequence>
<accession>A0A383EUD6</accession>
<name>A0A383EUD6_9ZZZZ</name>
<gene>
    <name evidence="1" type="ORF">METZ01_LOCUS513380</name>
</gene>
<organism evidence="1">
    <name type="scientific">marine metagenome</name>
    <dbReference type="NCBI Taxonomy" id="408172"/>
    <lineage>
        <taxon>unclassified sequences</taxon>
        <taxon>metagenomes</taxon>
        <taxon>ecological metagenomes</taxon>
    </lineage>
</organism>
<proteinExistence type="predicted"/>
<evidence type="ECO:0000313" key="1">
    <source>
        <dbReference type="EMBL" id="SVE60526.1"/>
    </source>
</evidence>
<feature type="non-terminal residue" evidence="1">
    <location>
        <position position="53"/>
    </location>
</feature>
<protein>
    <submittedName>
        <fullName evidence="1">Uncharacterized protein</fullName>
    </submittedName>
</protein>